<dbReference type="Gramene" id="TraesCS7A03G1176800.1">
    <property type="protein sequence ID" value="TraesCS7A03G1176800.1.CDS"/>
    <property type="gene ID" value="TraesCS7A03G1176800"/>
</dbReference>
<name>A0A3B6RR20_WHEAT</name>
<dbReference type="Gramene" id="TraesPARA_EIv1.0_2341900.1">
    <property type="protein sequence ID" value="TraesPARA_EIv1.0_2341900.1.CDS"/>
    <property type="gene ID" value="TraesPARA_EIv1.0_2341900"/>
</dbReference>
<dbReference type="Gramene" id="TraesARI7A03G03981140.1">
    <property type="protein sequence ID" value="TraesARI7A03G03981140.1"/>
    <property type="gene ID" value="TraesARI7A03G03981140"/>
</dbReference>
<dbReference type="AlphaFoldDB" id="A0A3B6RR20"/>
<keyword evidence="1" id="KW-0732">Signal</keyword>
<keyword evidence="3" id="KW-1185">Reference proteome</keyword>
<dbReference type="Gramene" id="TraesJAG7A03G03988800.1">
    <property type="protein sequence ID" value="TraesJAG7A03G03988800.1"/>
    <property type="gene ID" value="TraesJAG7A03G03988800"/>
</dbReference>
<dbReference type="Gramene" id="TraesMAC7A03G04004570.1">
    <property type="protein sequence ID" value="TraesMAC7A03G04004570.1"/>
    <property type="gene ID" value="TraesMAC7A03G04004570"/>
</dbReference>
<feature type="chain" id="PRO_5043180345" evidence="1">
    <location>
        <begin position="19"/>
        <end position="117"/>
    </location>
</feature>
<evidence type="ECO:0000313" key="3">
    <source>
        <dbReference type="Proteomes" id="UP000019116"/>
    </source>
</evidence>
<reference evidence="2" key="2">
    <citation type="submission" date="2018-10" db="UniProtKB">
        <authorList>
            <consortium name="EnsemblPlants"/>
        </authorList>
    </citation>
    <scope>IDENTIFICATION</scope>
</reference>
<accession>A0A3B6RR20</accession>
<reference evidence="2" key="1">
    <citation type="submission" date="2018-08" db="EMBL/GenBank/DDBJ databases">
        <authorList>
            <person name="Rossello M."/>
        </authorList>
    </citation>
    <scope>NUCLEOTIDE SEQUENCE [LARGE SCALE GENOMIC DNA]</scope>
    <source>
        <strain evidence="2">cv. Chinese Spring</strain>
    </source>
</reference>
<dbReference type="Gramene" id="TraesNOR7A03G04050040.1">
    <property type="protein sequence ID" value="TraesNOR7A03G04050040.1"/>
    <property type="gene ID" value="TraesNOR7A03G04050040"/>
</dbReference>
<dbReference type="Proteomes" id="UP000019116">
    <property type="component" value="Chromosome 7A"/>
</dbReference>
<evidence type="ECO:0000313" key="2">
    <source>
        <dbReference type="EnsemblPlants" id="TraesCS7A02G485800.1"/>
    </source>
</evidence>
<protein>
    <submittedName>
        <fullName evidence="2">Uncharacterized protein</fullName>
    </submittedName>
</protein>
<dbReference type="Gramene" id="TraesCS7A02G485800.1">
    <property type="protein sequence ID" value="TraesCS7A02G485800.1"/>
    <property type="gene ID" value="TraesCS7A02G485800"/>
</dbReference>
<dbReference type="Gramene" id="TraesJUL7A03G04043130.1">
    <property type="protein sequence ID" value="TraesJUL7A03G04043130.1"/>
    <property type="gene ID" value="TraesJUL7A03G04043130"/>
</dbReference>
<dbReference type="Gramene" id="TraesRN7A0101165600.1">
    <property type="protein sequence ID" value="TraesRN7A0101165600.1"/>
    <property type="gene ID" value="TraesRN7A0101165600"/>
</dbReference>
<organism evidence="2">
    <name type="scientific">Triticum aestivum</name>
    <name type="common">Wheat</name>
    <dbReference type="NCBI Taxonomy" id="4565"/>
    <lineage>
        <taxon>Eukaryota</taxon>
        <taxon>Viridiplantae</taxon>
        <taxon>Streptophyta</taxon>
        <taxon>Embryophyta</taxon>
        <taxon>Tracheophyta</taxon>
        <taxon>Spermatophyta</taxon>
        <taxon>Magnoliopsida</taxon>
        <taxon>Liliopsida</taxon>
        <taxon>Poales</taxon>
        <taxon>Poaceae</taxon>
        <taxon>BOP clade</taxon>
        <taxon>Pooideae</taxon>
        <taxon>Triticodae</taxon>
        <taxon>Triticeae</taxon>
        <taxon>Triticinae</taxon>
        <taxon>Triticum</taxon>
    </lineage>
</organism>
<dbReference type="EnsemblPlants" id="TraesCS7A02G485800.1">
    <property type="protein sequence ID" value="TraesCS7A02G485800.1"/>
    <property type="gene ID" value="TraesCS7A02G485800"/>
</dbReference>
<sequence length="117" mass="12696">MAMATTSLLFHAFSTTLSAHFMSVSCSSPPATRSFQPLHAVAFFSSTALASTAAAAALAFPSSVPRITPAARGREATFMDSCVRKGLGMFVREAKWIWWEAIAMEVKKGRKNACYVW</sequence>
<feature type="signal peptide" evidence="1">
    <location>
        <begin position="1"/>
        <end position="18"/>
    </location>
</feature>
<dbReference type="Gramene" id="TraesSYM7A03G03960970.1">
    <property type="protein sequence ID" value="TraesSYM7A03G03960970.1"/>
    <property type="gene ID" value="TraesSYM7A03G03960970"/>
</dbReference>
<proteinExistence type="predicted"/>
<dbReference type="Gramene" id="TraesLDM7A03G04009950.1">
    <property type="protein sequence ID" value="TraesLDM7A03G04009950.1"/>
    <property type="gene ID" value="TraesLDM7A03G04009950"/>
</dbReference>
<dbReference type="Gramene" id="TraesLAC7A03G03960600.1">
    <property type="protein sequence ID" value="TraesLAC7A03G03960600.1"/>
    <property type="gene ID" value="TraesLAC7A03G03960600"/>
</dbReference>
<evidence type="ECO:0000256" key="1">
    <source>
        <dbReference type="SAM" id="SignalP"/>
    </source>
</evidence>